<evidence type="ECO:0000313" key="1">
    <source>
        <dbReference type="EMBL" id="KKK77551.1"/>
    </source>
</evidence>
<proteinExistence type="predicted"/>
<reference evidence="1" key="1">
    <citation type="journal article" date="2015" name="Nature">
        <title>Complex archaea that bridge the gap between prokaryotes and eukaryotes.</title>
        <authorList>
            <person name="Spang A."/>
            <person name="Saw J.H."/>
            <person name="Jorgensen S.L."/>
            <person name="Zaremba-Niedzwiedzka K."/>
            <person name="Martijn J."/>
            <person name="Lind A.E."/>
            <person name="van Eijk R."/>
            <person name="Schleper C."/>
            <person name="Guy L."/>
            <person name="Ettema T.J."/>
        </authorList>
    </citation>
    <scope>NUCLEOTIDE SEQUENCE</scope>
</reference>
<organism evidence="1">
    <name type="scientific">marine sediment metagenome</name>
    <dbReference type="NCBI Taxonomy" id="412755"/>
    <lineage>
        <taxon>unclassified sequences</taxon>
        <taxon>metagenomes</taxon>
        <taxon>ecological metagenomes</taxon>
    </lineage>
</organism>
<comment type="caution">
    <text evidence="1">The sequence shown here is derived from an EMBL/GenBank/DDBJ whole genome shotgun (WGS) entry which is preliminary data.</text>
</comment>
<protein>
    <submittedName>
        <fullName evidence="1">Uncharacterized protein</fullName>
    </submittedName>
</protein>
<feature type="non-terminal residue" evidence="1">
    <location>
        <position position="38"/>
    </location>
</feature>
<name>A0A0F9AYX6_9ZZZZ</name>
<gene>
    <name evidence="1" type="ORF">LCGC14_2852420</name>
</gene>
<dbReference type="AlphaFoldDB" id="A0A0F9AYX6"/>
<accession>A0A0F9AYX6</accession>
<dbReference type="EMBL" id="LAZR01054902">
    <property type="protein sequence ID" value="KKK77551.1"/>
    <property type="molecule type" value="Genomic_DNA"/>
</dbReference>
<sequence>MTKRILPIGAITALLVAGGAMIATAQTATPPADAQTAP</sequence>